<dbReference type="InParanoid" id="A0A6L2PEF7"/>
<dbReference type="PROSITE" id="PS50878">
    <property type="entry name" value="RT_POL"/>
    <property type="match status" value="1"/>
</dbReference>
<feature type="domain" description="Reverse transcriptase" evidence="1">
    <location>
        <begin position="368"/>
        <end position="606"/>
    </location>
</feature>
<sequence length="638" mass="72661">MWVPDVFFHQGTQNQTTEEQSHKKQPRNTSRCLSLLNPYIPLHNRFAPLSNLQEQVYQCAYCQDKSKPTQLSKISGKNQRKVILLEDSHVRGCSEKLADLLGNLFSVIGFTKPNANLSAVTDSLNLKAQKLMEKDVVIICGGTRDVAKNEANMGIRHIAQFAKSTMNTNVIVTRVPHCFDLQPLSCINKEVESFNRKVQKTMKIYSHVQPCPNGLSDHDAQIATLHDIKIQKPATYYFTRRIINDSTISEFQLNLSYESWGNVFNDVTKSATKLYYNDLIINSNNKPKTSWHIIKSETNRAKCNHDISSIVIDGKICNDYLDTAKALNTYFSTTADKISAKNSENILPTPVNDSPLNYLKQVFTRLCPSINMALTSTKEITEIVKSLKSKNSHAQEQFGFRNNSSMETASYYLITNILEALNNKFIVGGIFCDLTKAFDCVNHTILLSKLEFYGITGSTYNLMKSYLNDRIQRVLIKDTYSKNYLSNWKKVKPGVPQGSILGPLLFPLYINDLPGSINNLSKPTLFADDTNIIFTHPNLTVFKEEINTVFEKIIKWFQINLLSLNSNKTYYMHFMSKTNYTVNVNINYQTNQINMVYYINFLDLTLDSTLSWKPHIDQLISKLNSACYVIRSLKSIMS</sequence>
<dbReference type="InterPro" id="IPR000477">
    <property type="entry name" value="RT_dom"/>
</dbReference>
<accession>A0A6L2PEF7</accession>
<reference evidence="3" key="1">
    <citation type="submission" date="2020-01" db="EMBL/GenBank/DDBJ databases">
        <title>Draft genome sequence of the Termite Coptotermes fromosanus.</title>
        <authorList>
            <person name="Itakura S."/>
            <person name="Yosikawa Y."/>
            <person name="Umezawa K."/>
        </authorList>
    </citation>
    <scope>NUCLEOTIDE SEQUENCE [LARGE SCALE GENOMIC DNA]</scope>
</reference>
<dbReference type="OrthoDB" id="445826at2759"/>
<dbReference type="Pfam" id="PF00078">
    <property type="entry name" value="RVT_1"/>
    <property type="match status" value="1"/>
</dbReference>
<evidence type="ECO:0000313" key="3">
    <source>
        <dbReference type="Proteomes" id="UP000502823"/>
    </source>
</evidence>
<organism evidence="2 3">
    <name type="scientific">Coptotermes formosanus</name>
    <name type="common">Formosan subterranean termite</name>
    <dbReference type="NCBI Taxonomy" id="36987"/>
    <lineage>
        <taxon>Eukaryota</taxon>
        <taxon>Metazoa</taxon>
        <taxon>Ecdysozoa</taxon>
        <taxon>Arthropoda</taxon>
        <taxon>Hexapoda</taxon>
        <taxon>Insecta</taxon>
        <taxon>Pterygota</taxon>
        <taxon>Neoptera</taxon>
        <taxon>Polyneoptera</taxon>
        <taxon>Dictyoptera</taxon>
        <taxon>Blattodea</taxon>
        <taxon>Blattoidea</taxon>
        <taxon>Termitoidae</taxon>
        <taxon>Rhinotermitidae</taxon>
        <taxon>Coptotermes</taxon>
    </lineage>
</organism>
<keyword evidence="3" id="KW-1185">Reference proteome</keyword>
<gene>
    <name evidence="2" type="ORF">Cfor_07455</name>
</gene>
<comment type="caution">
    <text evidence="2">The sequence shown here is derived from an EMBL/GenBank/DDBJ whole genome shotgun (WGS) entry which is preliminary data.</text>
</comment>
<protein>
    <recommendedName>
        <fullName evidence="1">Reverse transcriptase domain-containing protein</fullName>
    </recommendedName>
</protein>
<evidence type="ECO:0000259" key="1">
    <source>
        <dbReference type="PROSITE" id="PS50878"/>
    </source>
</evidence>
<dbReference type="EMBL" id="BLKM01010649">
    <property type="protein sequence ID" value="GFG30891.1"/>
    <property type="molecule type" value="Genomic_DNA"/>
</dbReference>
<dbReference type="PANTHER" id="PTHR33332">
    <property type="entry name" value="REVERSE TRANSCRIPTASE DOMAIN-CONTAINING PROTEIN"/>
    <property type="match status" value="1"/>
</dbReference>
<name>A0A6L2PEF7_COPFO</name>
<dbReference type="Proteomes" id="UP000502823">
    <property type="component" value="Unassembled WGS sequence"/>
</dbReference>
<dbReference type="AlphaFoldDB" id="A0A6L2PEF7"/>
<evidence type="ECO:0000313" key="2">
    <source>
        <dbReference type="EMBL" id="GFG30891.1"/>
    </source>
</evidence>
<proteinExistence type="predicted"/>